<keyword evidence="2" id="KW-1185">Reference proteome</keyword>
<dbReference type="HOGENOM" id="CLU_049930_0_0_1"/>
<proteinExistence type="predicted"/>
<protein>
    <submittedName>
        <fullName evidence="1">Uncharacterized protein</fullName>
    </submittedName>
</protein>
<dbReference type="InParanoid" id="L8G124"/>
<name>L8G124_PSED2</name>
<gene>
    <name evidence="1" type="ORF">GMDG_01811</name>
</gene>
<reference evidence="2" key="1">
    <citation type="submission" date="2010-09" db="EMBL/GenBank/DDBJ databases">
        <title>The genome sequence of Geomyces destructans 20631-21.</title>
        <authorList>
            <consortium name="The Broad Institute Genome Sequencing Platform"/>
            <person name="Cuomo C.A."/>
            <person name="Blehert D.S."/>
            <person name="Lorch J.M."/>
            <person name="Young S.K."/>
            <person name="Zeng Q."/>
            <person name="Gargeya S."/>
            <person name="Fitzgerald M."/>
            <person name="Haas B."/>
            <person name="Abouelleil A."/>
            <person name="Alvarado L."/>
            <person name="Arachchi H.M."/>
            <person name="Berlin A."/>
            <person name="Brown A."/>
            <person name="Chapman S.B."/>
            <person name="Chen Z."/>
            <person name="Dunbar C."/>
            <person name="Freedman E."/>
            <person name="Gearin G."/>
            <person name="Gellesch M."/>
            <person name="Goldberg J."/>
            <person name="Griggs A."/>
            <person name="Gujja S."/>
            <person name="Heiman D."/>
            <person name="Howarth C."/>
            <person name="Larson L."/>
            <person name="Lui A."/>
            <person name="MacDonald P.J.P."/>
            <person name="Montmayeur A."/>
            <person name="Murphy C."/>
            <person name="Neiman D."/>
            <person name="Pearson M."/>
            <person name="Priest M."/>
            <person name="Roberts A."/>
            <person name="Saif S."/>
            <person name="Shea T."/>
            <person name="Shenoy N."/>
            <person name="Sisk P."/>
            <person name="Stolte C."/>
            <person name="Sykes S."/>
            <person name="Wortman J."/>
            <person name="Nusbaum C."/>
            <person name="Birren B."/>
        </authorList>
    </citation>
    <scope>NUCLEOTIDE SEQUENCE [LARGE SCALE GENOMIC DNA]</scope>
    <source>
        <strain evidence="2">ATCC MYA-4855 / 20631-21</strain>
    </source>
</reference>
<dbReference type="Proteomes" id="UP000011064">
    <property type="component" value="Unassembled WGS sequence"/>
</dbReference>
<dbReference type="EMBL" id="GL573191">
    <property type="protein sequence ID" value="ELR05621.1"/>
    <property type="molecule type" value="Genomic_DNA"/>
</dbReference>
<dbReference type="AlphaFoldDB" id="L8G124"/>
<accession>L8G124</accession>
<organism evidence="1 2">
    <name type="scientific">Pseudogymnoascus destructans (strain ATCC MYA-4855 / 20631-21)</name>
    <name type="common">Bat white-nose syndrome fungus</name>
    <name type="synonym">Geomyces destructans</name>
    <dbReference type="NCBI Taxonomy" id="658429"/>
    <lineage>
        <taxon>Eukaryota</taxon>
        <taxon>Fungi</taxon>
        <taxon>Dikarya</taxon>
        <taxon>Ascomycota</taxon>
        <taxon>Pezizomycotina</taxon>
        <taxon>Leotiomycetes</taxon>
        <taxon>Thelebolales</taxon>
        <taxon>Thelebolaceae</taxon>
        <taxon>Pseudogymnoascus</taxon>
    </lineage>
</organism>
<evidence type="ECO:0000313" key="1">
    <source>
        <dbReference type="EMBL" id="ELR05621.1"/>
    </source>
</evidence>
<sequence>MVPRLRSEGLQPSAGDLRRRCTAICFDYWFPGIFTSQKPIVLSLAHLTSWSAERIARATTTTQKCPEKNNDILAEEVWDFYMAWVEHLPRCRSRLEDMEKSMWENLQQFRFDILVPCAKERNLANTPRPTTFTYARLWLPTERYSGPEIPSFLPEDGIDNYRACMRLAENGPMTCFTPAELKIIEQLGPHVRPMIRTVMNECMEYLERDMMTGEFSRKVFDLHRHLGKIMQLGNRVVELWCHTFGSVEVFADSWNVRVRRDEETGYDEQVDEVVTQLKDQVEISKRRQIKKSIAKTQGRCLVYLNSSPQAIKMLVICMVTDRIHALDELRHNRRQETGGTLFDLYLVVDSMRVKDASKNGIDRLKLEVVRFVGFSPSPAPSPTIMFLVRAEEQPQFIPIIPERGSEISEEQLQALQGGRDVSVTVGDGVMMVRQETPFERALRQLD</sequence>
<dbReference type="OrthoDB" id="8062037at2759"/>
<evidence type="ECO:0000313" key="2">
    <source>
        <dbReference type="Proteomes" id="UP000011064"/>
    </source>
</evidence>
<dbReference type="VEuPathDB" id="FungiDB:GMDG_01811"/>